<reference evidence="1 2" key="1">
    <citation type="submission" date="2018-12" db="EMBL/GenBank/DDBJ databases">
        <authorList>
            <consortium name="Pathogen Informatics"/>
        </authorList>
    </citation>
    <scope>NUCLEOTIDE SEQUENCE [LARGE SCALE GENOMIC DNA]</scope>
    <source>
        <strain evidence="1 2">NCTC13098</strain>
    </source>
</reference>
<dbReference type="Proteomes" id="UP000274346">
    <property type="component" value="Chromosome"/>
</dbReference>
<proteinExistence type="predicted"/>
<organism evidence="1 2">
    <name type="scientific">Raoultella terrigena</name>
    <name type="common">Klebsiella terrigena</name>
    <dbReference type="NCBI Taxonomy" id="577"/>
    <lineage>
        <taxon>Bacteria</taxon>
        <taxon>Pseudomonadati</taxon>
        <taxon>Pseudomonadota</taxon>
        <taxon>Gammaproteobacteria</taxon>
        <taxon>Enterobacterales</taxon>
        <taxon>Enterobacteriaceae</taxon>
        <taxon>Klebsiella/Raoultella group</taxon>
        <taxon>Raoultella</taxon>
    </lineage>
</organism>
<dbReference type="EMBL" id="LR131271">
    <property type="protein sequence ID" value="VDR26656.1"/>
    <property type="molecule type" value="Genomic_DNA"/>
</dbReference>
<sequence length="97" mass="10617">MQLKLQIRSLHGIKSLKWQGDTQLLSLTSPVDANSPDGWSVILPAWSGEPGATNLWHLSVVVEDKTGQRVSSNEIALALTEPLVKFSAQGVSWRELP</sequence>
<dbReference type="KEGG" id="rtg:NCTC13098_03007"/>
<dbReference type="AlphaFoldDB" id="A0A3P8M1V5"/>
<name>A0A3P8M1V5_RAOTE</name>
<gene>
    <name evidence="1" type="ORF">NCTC13098_03007</name>
</gene>
<evidence type="ECO:0000313" key="2">
    <source>
        <dbReference type="Proteomes" id="UP000274346"/>
    </source>
</evidence>
<protein>
    <submittedName>
        <fullName evidence="1">Putative invasin</fullName>
    </submittedName>
</protein>
<evidence type="ECO:0000313" key="1">
    <source>
        <dbReference type="EMBL" id="VDR26656.1"/>
    </source>
</evidence>
<accession>A0A3P8M1V5</accession>